<keyword evidence="1" id="KW-0472">Membrane</keyword>
<accession>A0A267MHP6</accession>
<dbReference type="EMBL" id="NIBG01000009">
    <property type="protein sequence ID" value="PAB59101.1"/>
    <property type="molecule type" value="Genomic_DNA"/>
</dbReference>
<sequence>MSKLIYEELLEGEELLWQGQPVLYPINKKLKPLLIGLLVILFMPALIIYIIEPFMVAIWLVSIFFGAIISIPMIFITEKRRYNRNLNTYYGITNKRIIKIMDYKDKNIEILRINGILNLNVIMKKNNTGNIIFGDSSVDFYGKYNALTFYDLENSEEVYALIKSLIK</sequence>
<keyword evidence="1" id="KW-1133">Transmembrane helix</keyword>
<reference evidence="2 3" key="1">
    <citation type="submission" date="2017-06" db="EMBL/GenBank/DDBJ databases">
        <title>Draft genome sequence of anaerobic fermentative bacterium Anaeromicrobium sediminis DY2726D isolated from West Pacific Ocean sediments.</title>
        <authorList>
            <person name="Zeng X."/>
        </authorList>
    </citation>
    <scope>NUCLEOTIDE SEQUENCE [LARGE SCALE GENOMIC DNA]</scope>
    <source>
        <strain evidence="2 3">DY2726D</strain>
    </source>
</reference>
<feature type="transmembrane region" description="Helical" evidence="1">
    <location>
        <begin position="33"/>
        <end position="51"/>
    </location>
</feature>
<gene>
    <name evidence="2" type="ORF">CCE28_11315</name>
</gene>
<feature type="transmembrane region" description="Helical" evidence="1">
    <location>
        <begin position="57"/>
        <end position="76"/>
    </location>
</feature>
<evidence type="ECO:0000256" key="1">
    <source>
        <dbReference type="SAM" id="Phobius"/>
    </source>
</evidence>
<dbReference type="AlphaFoldDB" id="A0A267MHP6"/>
<evidence type="ECO:0008006" key="4">
    <source>
        <dbReference type="Google" id="ProtNLM"/>
    </source>
</evidence>
<name>A0A267MHP6_9FIRM</name>
<organism evidence="2 3">
    <name type="scientific">Anaeromicrobium sediminis</name>
    <dbReference type="NCBI Taxonomy" id="1478221"/>
    <lineage>
        <taxon>Bacteria</taxon>
        <taxon>Bacillati</taxon>
        <taxon>Bacillota</taxon>
        <taxon>Clostridia</taxon>
        <taxon>Peptostreptococcales</taxon>
        <taxon>Thermotaleaceae</taxon>
        <taxon>Anaeromicrobium</taxon>
    </lineage>
</organism>
<comment type="caution">
    <text evidence="2">The sequence shown here is derived from an EMBL/GenBank/DDBJ whole genome shotgun (WGS) entry which is preliminary data.</text>
</comment>
<keyword evidence="3" id="KW-1185">Reference proteome</keyword>
<proteinExistence type="predicted"/>
<evidence type="ECO:0000313" key="3">
    <source>
        <dbReference type="Proteomes" id="UP000216024"/>
    </source>
</evidence>
<dbReference type="RefSeq" id="WP_095133831.1">
    <property type="nucleotide sequence ID" value="NZ_NIBG01000009.1"/>
</dbReference>
<dbReference type="Proteomes" id="UP000216024">
    <property type="component" value="Unassembled WGS sequence"/>
</dbReference>
<protein>
    <recommendedName>
        <fullName evidence="4">DUF304 domain-containing protein</fullName>
    </recommendedName>
</protein>
<keyword evidence="1" id="KW-0812">Transmembrane</keyword>
<evidence type="ECO:0000313" key="2">
    <source>
        <dbReference type="EMBL" id="PAB59101.1"/>
    </source>
</evidence>